<organism evidence="2 3">
    <name type="scientific">Paenimyroides viscosum</name>
    <dbReference type="NCBI Taxonomy" id="2488729"/>
    <lineage>
        <taxon>Bacteria</taxon>
        <taxon>Pseudomonadati</taxon>
        <taxon>Bacteroidota</taxon>
        <taxon>Flavobacteriia</taxon>
        <taxon>Flavobacteriales</taxon>
        <taxon>Flavobacteriaceae</taxon>
        <taxon>Paenimyroides</taxon>
    </lineage>
</organism>
<dbReference type="RefSeq" id="WP_124900132.1">
    <property type="nucleotide sequence ID" value="NZ_RQTJ01000032.1"/>
</dbReference>
<evidence type="ECO:0000313" key="2">
    <source>
        <dbReference type="EMBL" id="RRA92017.1"/>
    </source>
</evidence>
<evidence type="ECO:0000259" key="1">
    <source>
        <dbReference type="Pfam" id="PF20335"/>
    </source>
</evidence>
<dbReference type="AlphaFoldDB" id="A0A3P1ASX2"/>
<feature type="domain" description="DUF6630" evidence="1">
    <location>
        <begin position="11"/>
        <end position="85"/>
    </location>
</feature>
<comment type="caution">
    <text evidence="2">The sequence shown here is derived from an EMBL/GenBank/DDBJ whole genome shotgun (WGS) entry which is preliminary data.</text>
</comment>
<accession>A0A3P1ASX2</accession>
<evidence type="ECO:0000313" key="3">
    <source>
        <dbReference type="Proteomes" id="UP000268372"/>
    </source>
</evidence>
<sequence>MEYFIDRAVQKHFGLSISLPNSEVYGADTSISSADVLNDYDDCLRTYGLQIGCIDTESDEYVLFVHKIEAIDCIDEAVQIIGFDYYEID</sequence>
<proteinExistence type="predicted"/>
<reference evidence="2 3" key="1">
    <citation type="submission" date="2018-11" db="EMBL/GenBank/DDBJ databases">
        <title>Flavobacterium sp. nov., YIM 102796 draft genome.</title>
        <authorList>
            <person name="Li G."/>
            <person name="Jiang Y."/>
        </authorList>
    </citation>
    <scope>NUCLEOTIDE SEQUENCE [LARGE SCALE GENOMIC DNA]</scope>
    <source>
        <strain evidence="2 3">YIM 102796</strain>
    </source>
</reference>
<name>A0A3P1ASX2_9FLAO</name>
<dbReference type="Proteomes" id="UP000268372">
    <property type="component" value="Unassembled WGS sequence"/>
</dbReference>
<dbReference type="Pfam" id="PF20335">
    <property type="entry name" value="DUF6630"/>
    <property type="match status" value="1"/>
</dbReference>
<keyword evidence="3" id="KW-1185">Reference proteome</keyword>
<dbReference type="InterPro" id="IPR046582">
    <property type="entry name" value="DUF6630"/>
</dbReference>
<protein>
    <recommendedName>
        <fullName evidence="1">DUF6630 domain-containing protein</fullName>
    </recommendedName>
</protein>
<dbReference type="EMBL" id="RQTJ01000032">
    <property type="protein sequence ID" value="RRA92017.1"/>
    <property type="molecule type" value="Genomic_DNA"/>
</dbReference>
<gene>
    <name evidence="2" type="ORF">EG242_12145</name>
</gene>
<dbReference type="OrthoDB" id="654926at2"/>